<dbReference type="InterPro" id="IPR023534">
    <property type="entry name" value="Rof/RNase_P-like"/>
</dbReference>
<name>A0ABS2W8P4_9GAMM</name>
<dbReference type="SUPFAM" id="SSF101744">
    <property type="entry name" value="Rof/RNase P subunit-like"/>
    <property type="match status" value="1"/>
</dbReference>
<proteinExistence type="predicted"/>
<dbReference type="Gene3D" id="2.30.30.400">
    <property type="entry name" value="Rof-like"/>
    <property type="match status" value="1"/>
</dbReference>
<sequence length="79" mass="9146">MNDYTPILCALHDSYELACMRNLVDLVIWQNSDGHILRQKLRYLTIDTCNGEEFLIAADEHGTQRRIRLDMIQSRPPGS</sequence>
<reference evidence="1 2" key="1">
    <citation type="submission" date="2021-02" db="EMBL/GenBank/DDBJ databases">
        <title>A novel species of genus Amphritea isolated from a fishpond in China.</title>
        <authorList>
            <person name="Lu H."/>
        </authorList>
    </citation>
    <scope>NUCLEOTIDE SEQUENCE [LARGE SCALE GENOMIC DNA]</scope>
    <source>
        <strain evidence="1 2">RP18W</strain>
    </source>
</reference>
<accession>A0ABS2W8P4</accession>
<protein>
    <recommendedName>
        <fullName evidence="3">Transcriptional antiterminator, Rof</fullName>
    </recommendedName>
</protein>
<comment type="caution">
    <text evidence="1">The sequence shown here is derived from an EMBL/GenBank/DDBJ whole genome shotgun (WGS) entry which is preliminary data.</text>
</comment>
<dbReference type="Proteomes" id="UP000760472">
    <property type="component" value="Unassembled WGS sequence"/>
</dbReference>
<dbReference type="RefSeq" id="WP_205210200.1">
    <property type="nucleotide sequence ID" value="NZ_JAFFZO010000012.1"/>
</dbReference>
<gene>
    <name evidence="1" type="ORF">JW498_11765</name>
</gene>
<dbReference type="InterPro" id="IPR038626">
    <property type="entry name" value="Rof-like_sf"/>
</dbReference>
<evidence type="ECO:0008006" key="3">
    <source>
        <dbReference type="Google" id="ProtNLM"/>
    </source>
</evidence>
<organism evidence="1 2">
    <name type="scientific">Amphritea pacifica</name>
    <dbReference type="NCBI Taxonomy" id="2811233"/>
    <lineage>
        <taxon>Bacteria</taxon>
        <taxon>Pseudomonadati</taxon>
        <taxon>Pseudomonadota</taxon>
        <taxon>Gammaproteobacteria</taxon>
        <taxon>Oceanospirillales</taxon>
        <taxon>Oceanospirillaceae</taxon>
        <taxon>Amphritea</taxon>
    </lineage>
</organism>
<evidence type="ECO:0000313" key="1">
    <source>
        <dbReference type="EMBL" id="MBN0988044.1"/>
    </source>
</evidence>
<keyword evidence="2" id="KW-1185">Reference proteome</keyword>
<dbReference type="EMBL" id="JAFFZP010000017">
    <property type="protein sequence ID" value="MBN0988044.1"/>
    <property type="molecule type" value="Genomic_DNA"/>
</dbReference>
<evidence type="ECO:0000313" key="2">
    <source>
        <dbReference type="Proteomes" id="UP000760472"/>
    </source>
</evidence>